<dbReference type="AlphaFoldDB" id="A0A9W7IQC6"/>
<accession>A0A9W7IQC6</accession>
<dbReference type="Proteomes" id="UP001165190">
    <property type="component" value="Unassembled WGS sequence"/>
</dbReference>
<proteinExistence type="predicted"/>
<dbReference type="OrthoDB" id="1880850at2759"/>
<sequence length="258" mass="28985">MLGSIRLLYVMGRLLVLSVNRFLVEMYTGLGSCLTSSECCHSTLPPWDTIFVPCGTMIWLVLRAVLLSSSHSLWVGRTILYGGARVPDFPVPSGIVEDLRDWTNWLLYRGGIGVKGEESWEAWWDEKLTTVTHSDPDLRFCSIRRPHSATPERKNIGDYFKSEILHLPVWHCLQARCTGNKYFIDGLWKSIRSIARCWNGNANILPDSVFLVRLDIPDEADVQPSFQPWLGILAAATSEGGSWYITSPIGQPLAIFAS</sequence>
<protein>
    <submittedName>
        <fullName evidence="1">Uncharacterized protein</fullName>
    </submittedName>
</protein>
<evidence type="ECO:0000313" key="1">
    <source>
        <dbReference type="EMBL" id="GMI98198.1"/>
    </source>
</evidence>
<dbReference type="EMBL" id="BSYR01000031">
    <property type="protein sequence ID" value="GMI98198.1"/>
    <property type="molecule type" value="Genomic_DNA"/>
</dbReference>
<reference evidence="1" key="1">
    <citation type="submission" date="2023-05" db="EMBL/GenBank/DDBJ databases">
        <title>Genome and transcriptome analyses reveal genes involved in the formation of fine ridges on petal epidermal cells in Hibiscus trionum.</title>
        <authorList>
            <person name="Koshimizu S."/>
            <person name="Masuda S."/>
            <person name="Ishii T."/>
            <person name="Shirasu K."/>
            <person name="Hoshino A."/>
            <person name="Arita M."/>
        </authorList>
    </citation>
    <scope>NUCLEOTIDE SEQUENCE</scope>
    <source>
        <strain evidence="1">Hamamatsu line</strain>
    </source>
</reference>
<evidence type="ECO:0000313" key="2">
    <source>
        <dbReference type="Proteomes" id="UP001165190"/>
    </source>
</evidence>
<keyword evidence="2" id="KW-1185">Reference proteome</keyword>
<comment type="caution">
    <text evidence="1">The sequence shown here is derived from an EMBL/GenBank/DDBJ whole genome shotgun (WGS) entry which is preliminary data.</text>
</comment>
<organism evidence="1 2">
    <name type="scientific">Hibiscus trionum</name>
    <name type="common">Flower of an hour</name>
    <dbReference type="NCBI Taxonomy" id="183268"/>
    <lineage>
        <taxon>Eukaryota</taxon>
        <taxon>Viridiplantae</taxon>
        <taxon>Streptophyta</taxon>
        <taxon>Embryophyta</taxon>
        <taxon>Tracheophyta</taxon>
        <taxon>Spermatophyta</taxon>
        <taxon>Magnoliopsida</taxon>
        <taxon>eudicotyledons</taxon>
        <taxon>Gunneridae</taxon>
        <taxon>Pentapetalae</taxon>
        <taxon>rosids</taxon>
        <taxon>malvids</taxon>
        <taxon>Malvales</taxon>
        <taxon>Malvaceae</taxon>
        <taxon>Malvoideae</taxon>
        <taxon>Hibiscus</taxon>
    </lineage>
</organism>
<name>A0A9W7IQC6_HIBTR</name>
<gene>
    <name evidence="1" type="ORF">HRI_003489100</name>
</gene>